<evidence type="ECO:0000256" key="1">
    <source>
        <dbReference type="SAM" id="MobiDB-lite"/>
    </source>
</evidence>
<evidence type="ECO:0000313" key="3">
    <source>
        <dbReference type="Proteomes" id="UP001558652"/>
    </source>
</evidence>
<dbReference type="EMBL" id="JBFDAA010000004">
    <property type="protein sequence ID" value="KAL1138144.1"/>
    <property type="molecule type" value="Genomic_DNA"/>
</dbReference>
<feature type="region of interest" description="Disordered" evidence="1">
    <location>
        <begin position="87"/>
        <end position="130"/>
    </location>
</feature>
<organism evidence="2 3">
    <name type="scientific">Ranatra chinensis</name>
    <dbReference type="NCBI Taxonomy" id="642074"/>
    <lineage>
        <taxon>Eukaryota</taxon>
        <taxon>Metazoa</taxon>
        <taxon>Ecdysozoa</taxon>
        <taxon>Arthropoda</taxon>
        <taxon>Hexapoda</taxon>
        <taxon>Insecta</taxon>
        <taxon>Pterygota</taxon>
        <taxon>Neoptera</taxon>
        <taxon>Paraneoptera</taxon>
        <taxon>Hemiptera</taxon>
        <taxon>Heteroptera</taxon>
        <taxon>Panheteroptera</taxon>
        <taxon>Nepomorpha</taxon>
        <taxon>Nepidae</taxon>
        <taxon>Ranatrinae</taxon>
        <taxon>Ranatra</taxon>
    </lineage>
</organism>
<accession>A0ABD0YQ79</accession>
<keyword evidence="3" id="KW-1185">Reference proteome</keyword>
<reference evidence="2 3" key="1">
    <citation type="submission" date="2024-07" db="EMBL/GenBank/DDBJ databases">
        <title>Chromosome-level genome assembly of the water stick insect Ranatra chinensis (Heteroptera: Nepidae).</title>
        <authorList>
            <person name="Liu X."/>
        </authorList>
    </citation>
    <scope>NUCLEOTIDE SEQUENCE [LARGE SCALE GENOMIC DNA]</scope>
    <source>
        <strain evidence="2">Cailab_2021Rc</strain>
        <tissue evidence="2">Muscle</tissue>
    </source>
</reference>
<proteinExistence type="predicted"/>
<evidence type="ECO:0000313" key="2">
    <source>
        <dbReference type="EMBL" id="KAL1138144.1"/>
    </source>
</evidence>
<name>A0ABD0YQ79_9HEMI</name>
<dbReference type="AlphaFoldDB" id="A0ABD0YQ79"/>
<gene>
    <name evidence="2" type="ORF">AAG570_009836</name>
</gene>
<protein>
    <submittedName>
        <fullName evidence="2">Uncharacterized protein</fullName>
    </submittedName>
</protein>
<sequence>MFKKYIVPYLFGRRSRKTIDVRLNEVEKTVVDCVAQLAASMNKIREDIERGNERKGEVVNRQIEELKTEVTSLKKLLLNRKQFPTATVTGPLSIPAWQRAASPPEEKEAEEEGNGSGTNGSDSSLEMIKE</sequence>
<comment type="caution">
    <text evidence="2">The sequence shown here is derived from an EMBL/GenBank/DDBJ whole genome shotgun (WGS) entry which is preliminary data.</text>
</comment>
<dbReference type="Proteomes" id="UP001558652">
    <property type="component" value="Unassembled WGS sequence"/>
</dbReference>